<reference evidence="2" key="1">
    <citation type="submission" date="2005-09" db="EMBL/GenBank/DDBJ databases">
        <authorList>
            <person name="Mural R.J."/>
            <person name="Li P.W."/>
            <person name="Adams M.D."/>
            <person name="Amanatides P.G."/>
            <person name="Baden-Tillson H."/>
            <person name="Barnstead M."/>
            <person name="Chin S.H."/>
            <person name="Dew I."/>
            <person name="Evans C.A."/>
            <person name="Ferriera S."/>
            <person name="Flanigan M."/>
            <person name="Fosler C."/>
            <person name="Glodek A."/>
            <person name="Gu Z."/>
            <person name="Holt R.A."/>
            <person name="Jennings D."/>
            <person name="Kraft C.L."/>
            <person name="Lu F."/>
            <person name="Nguyen T."/>
            <person name="Nusskern D.R."/>
            <person name="Pfannkoch C.M."/>
            <person name="Sitter C."/>
            <person name="Sutton G.G."/>
            <person name="Venter J.C."/>
            <person name="Wang Z."/>
            <person name="Woodage T."/>
            <person name="Zheng X.H."/>
            <person name="Zhong F."/>
        </authorList>
    </citation>
    <scope>NUCLEOTIDE SEQUENCE [LARGE SCALE GENOMIC DNA]</scope>
    <source>
        <strain>BN</strain>
        <strain evidence="2">Sprague-Dawley</strain>
    </source>
</reference>
<evidence type="ECO:0000313" key="1">
    <source>
        <dbReference type="EMBL" id="EDL86419.1"/>
    </source>
</evidence>
<name>A6KJL7_RAT</name>
<evidence type="ECO:0000313" key="2">
    <source>
        <dbReference type="Proteomes" id="UP000234681"/>
    </source>
</evidence>
<protein>
    <submittedName>
        <fullName evidence="1">RCG56727</fullName>
    </submittedName>
</protein>
<sequence>MHISRSHSLLLPMVLKIETLPTVHDMAGLACPDLPHSPDLFRVCDPLSEIHRDAHTPEHMSRSMRDLLSAQCVYFLCHIQFLLQHFLLLCEVVNDTYTKGECAGQGTVVIMKSGNSSSNLLRPFSRQLMVRI</sequence>
<proteinExistence type="predicted"/>
<dbReference type="EMBL" id="CH474057">
    <property type="protein sequence ID" value="EDL86419.1"/>
    <property type="molecule type" value="Genomic_DNA"/>
</dbReference>
<dbReference type="Proteomes" id="UP000234681">
    <property type="component" value="Chromosome 4"/>
</dbReference>
<gene>
    <name evidence="1" type="ORF">rCG_56727</name>
</gene>
<accession>A6KJL7</accession>
<dbReference type="AlphaFoldDB" id="A6KJL7"/>
<organism evidence="1 2">
    <name type="scientific">Rattus norvegicus</name>
    <name type="common">Rat</name>
    <dbReference type="NCBI Taxonomy" id="10116"/>
    <lineage>
        <taxon>Eukaryota</taxon>
        <taxon>Metazoa</taxon>
        <taxon>Chordata</taxon>
        <taxon>Craniata</taxon>
        <taxon>Vertebrata</taxon>
        <taxon>Euteleostomi</taxon>
        <taxon>Mammalia</taxon>
        <taxon>Eutheria</taxon>
        <taxon>Euarchontoglires</taxon>
        <taxon>Glires</taxon>
        <taxon>Rodentia</taxon>
        <taxon>Myomorpha</taxon>
        <taxon>Muroidea</taxon>
        <taxon>Muridae</taxon>
        <taxon>Murinae</taxon>
        <taxon>Rattus</taxon>
    </lineage>
</organism>